<evidence type="ECO:0000313" key="5">
    <source>
        <dbReference type="EMBL" id="MDU0326431.1"/>
    </source>
</evidence>
<dbReference type="Proteomes" id="UP001256673">
    <property type="component" value="Unassembled WGS sequence"/>
</dbReference>
<dbReference type="InterPro" id="IPR009057">
    <property type="entry name" value="Homeodomain-like_sf"/>
</dbReference>
<evidence type="ECO:0000256" key="1">
    <source>
        <dbReference type="ARBA" id="ARBA00023125"/>
    </source>
</evidence>
<dbReference type="InterPro" id="IPR001647">
    <property type="entry name" value="HTH_TetR"/>
</dbReference>
<evidence type="ECO:0000256" key="3">
    <source>
        <dbReference type="SAM" id="MobiDB-lite"/>
    </source>
</evidence>
<dbReference type="SUPFAM" id="SSF46689">
    <property type="entry name" value="Homeodomain-like"/>
    <property type="match status" value="1"/>
</dbReference>
<name>A0ABU3RU49_9MICO</name>
<comment type="caution">
    <text evidence="5">The sequence shown here is derived from an EMBL/GenBank/DDBJ whole genome shotgun (WGS) entry which is preliminary data.</text>
</comment>
<feature type="compositionally biased region" description="Polar residues" evidence="3">
    <location>
        <begin position="1"/>
        <end position="13"/>
    </location>
</feature>
<proteinExistence type="predicted"/>
<evidence type="ECO:0000259" key="4">
    <source>
        <dbReference type="PROSITE" id="PS50977"/>
    </source>
</evidence>
<dbReference type="PROSITE" id="PS50977">
    <property type="entry name" value="HTH_TETR_2"/>
    <property type="match status" value="1"/>
</dbReference>
<evidence type="ECO:0000313" key="6">
    <source>
        <dbReference type="Proteomes" id="UP001256673"/>
    </source>
</evidence>
<dbReference type="Gene3D" id="1.10.357.10">
    <property type="entry name" value="Tetracycline Repressor, domain 2"/>
    <property type="match status" value="1"/>
</dbReference>
<feature type="domain" description="HTH tetR-type" evidence="4">
    <location>
        <begin position="19"/>
        <end position="79"/>
    </location>
</feature>
<protein>
    <submittedName>
        <fullName evidence="5">Helix-turn-helix domain-containing protein</fullName>
    </submittedName>
</protein>
<dbReference type="EMBL" id="JAWDIU010000001">
    <property type="protein sequence ID" value="MDU0326431.1"/>
    <property type="molecule type" value="Genomic_DNA"/>
</dbReference>
<keyword evidence="6" id="KW-1185">Reference proteome</keyword>
<sequence>MTTRPSRNSLSEPKQQRSRDSYAKVRAAALELLQERGTGQFSLAEVSARAEVSIGSIYGRVAGKAELLRLVQSQEFDHLDVETARRVGAAGVGASSFARATAQIVTAYAELLRGHRELLSPFFLLGVEDEVIRERGLRSGNAGQDVFIRALLAAAAEHGVALSGQSAHWAFEVFYSLSVRYLGLGVTATAIPQSAYDWQEMLDRLAQTVSLIVAPAGPA</sequence>
<feature type="region of interest" description="Disordered" evidence="3">
    <location>
        <begin position="1"/>
        <end position="21"/>
    </location>
</feature>
<keyword evidence="1 2" id="KW-0238">DNA-binding</keyword>
<evidence type="ECO:0000256" key="2">
    <source>
        <dbReference type="PROSITE-ProRule" id="PRU00335"/>
    </source>
</evidence>
<dbReference type="Pfam" id="PF00440">
    <property type="entry name" value="TetR_N"/>
    <property type="match status" value="1"/>
</dbReference>
<gene>
    <name evidence="5" type="ORF">RWH43_06620</name>
</gene>
<reference evidence="5 6" key="1">
    <citation type="submission" date="2023-09" db="EMBL/GenBank/DDBJ databases">
        <title>Microbacterium fusihabitans sp. nov., Microbacterium phycihabitans sp. nov., and Microbacterium cervinum sp. nov., isolated from dried seaweeds of beach.</title>
        <authorList>
            <person name="Lee S.D."/>
        </authorList>
    </citation>
    <scope>NUCLEOTIDE SEQUENCE [LARGE SCALE GENOMIC DNA]</scope>
    <source>
        <strain evidence="5 6">KSW2-21</strain>
    </source>
</reference>
<dbReference type="RefSeq" id="WP_316001017.1">
    <property type="nucleotide sequence ID" value="NZ_JAWDIU010000001.1"/>
</dbReference>
<accession>A0ABU3RU49</accession>
<organism evidence="5 6">
    <name type="scientific">Microbacterium algihabitans</name>
    <dbReference type="NCBI Taxonomy" id="3075992"/>
    <lineage>
        <taxon>Bacteria</taxon>
        <taxon>Bacillati</taxon>
        <taxon>Actinomycetota</taxon>
        <taxon>Actinomycetes</taxon>
        <taxon>Micrococcales</taxon>
        <taxon>Microbacteriaceae</taxon>
        <taxon>Microbacterium</taxon>
    </lineage>
</organism>
<feature type="DNA-binding region" description="H-T-H motif" evidence="2">
    <location>
        <begin position="42"/>
        <end position="61"/>
    </location>
</feature>